<evidence type="ECO:0000256" key="1">
    <source>
        <dbReference type="SAM" id="MobiDB-lite"/>
    </source>
</evidence>
<evidence type="ECO:0000313" key="4">
    <source>
        <dbReference type="Proteomes" id="UP000014760"/>
    </source>
</evidence>
<organism evidence="2">
    <name type="scientific">Capitella teleta</name>
    <name type="common">Polychaete worm</name>
    <dbReference type="NCBI Taxonomy" id="283909"/>
    <lineage>
        <taxon>Eukaryota</taxon>
        <taxon>Metazoa</taxon>
        <taxon>Spiralia</taxon>
        <taxon>Lophotrochozoa</taxon>
        <taxon>Annelida</taxon>
        <taxon>Polychaeta</taxon>
        <taxon>Sedentaria</taxon>
        <taxon>Scolecida</taxon>
        <taxon>Capitellidae</taxon>
        <taxon>Capitella</taxon>
    </lineage>
</organism>
<evidence type="ECO:0000313" key="2">
    <source>
        <dbReference type="EMBL" id="ELT95374.1"/>
    </source>
</evidence>
<dbReference type="EMBL" id="KB309138">
    <property type="protein sequence ID" value="ELT95374.1"/>
    <property type="molecule type" value="Genomic_DNA"/>
</dbReference>
<dbReference type="EMBL" id="AMQN01011841">
    <property type="status" value="NOT_ANNOTATED_CDS"/>
    <property type="molecule type" value="Genomic_DNA"/>
</dbReference>
<sequence length="269" mass="31055">MNVFFSTAQQAKQMKLTMPNDEEIKSCINYLSLLPCLWKVQNIGYDVTVFITLIDKPSRITRNTQTLIANIFTNEIIRPIEAGGAFADVVRSSVRSALQNEEHLKEVIMNKIKEHGRDDTVVSDLCKKMDFCSRPTEVKRLGKKTTNDNYRLLLKVTFSSVFASGVFRSRFNEMKKEYETLRRISLRPGRTKEEHEEYKNSVTIANKLNDEANKSENNTSYSVRDNGAVWKYEKNNDGKWSRVADWKLPSENYQRGPKKQNLTNTSAQH</sequence>
<dbReference type="HOGENOM" id="CLU_1035302_0_0_1"/>
<dbReference type="AlphaFoldDB" id="R7TP12"/>
<feature type="region of interest" description="Disordered" evidence="1">
    <location>
        <begin position="250"/>
        <end position="269"/>
    </location>
</feature>
<keyword evidence="4" id="KW-1185">Reference proteome</keyword>
<proteinExistence type="predicted"/>
<gene>
    <name evidence="2" type="ORF">CAPTEDRAFT_190789</name>
</gene>
<accession>R7TP12</accession>
<name>R7TP12_CAPTE</name>
<dbReference type="EnsemblMetazoa" id="CapteT190789">
    <property type="protein sequence ID" value="CapteP190789"/>
    <property type="gene ID" value="CapteG190789"/>
</dbReference>
<protein>
    <submittedName>
        <fullName evidence="2 3">Uncharacterized protein</fullName>
    </submittedName>
</protein>
<reference evidence="4" key="1">
    <citation type="submission" date="2012-12" db="EMBL/GenBank/DDBJ databases">
        <authorList>
            <person name="Hellsten U."/>
            <person name="Grimwood J."/>
            <person name="Chapman J.A."/>
            <person name="Shapiro H."/>
            <person name="Aerts A."/>
            <person name="Otillar R.P."/>
            <person name="Terry A.Y."/>
            <person name="Boore J.L."/>
            <person name="Simakov O."/>
            <person name="Marletaz F."/>
            <person name="Cho S.-J."/>
            <person name="Edsinger-Gonzales E."/>
            <person name="Havlak P."/>
            <person name="Kuo D.-H."/>
            <person name="Larsson T."/>
            <person name="Lv J."/>
            <person name="Arendt D."/>
            <person name="Savage R."/>
            <person name="Osoegawa K."/>
            <person name="de Jong P."/>
            <person name="Lindberg D.R."/>
            <person name="Seaver E.C."/>
            <person name="Weisblat D.A."/>
            <person name="Putnam N.H."/>
            <person name="Grigoriev I.V."/>
            <person name="Rokhsar D.S."/>
        </authorList>
    </citation>
    <scope>NUCLEOTIDE SEQUENCE</scope>
    <source>
        <strain evidence="4">I ESC-2004</strain>
    </source>
</reference>
<reference evidence="2 4" key="2">
    <citation type="journal article" date="2013" name="Nature">
        <title>Insights into bilaterian evolution from three spiralian genomes.</title>
        <authorList>
            <person name="Simakov O."/>
            <person name="Marletaz F."/>
            <person name="Cho S.J."/>
            <person name="Edsinger-Gonzales E."/>
            <person name="Havlak P."/>
            <person name="Hellsten U."/>
            <person name="Kuo D.H."/>
            <person name="Larsson T."/>
            <person name="Lv J."/>
            <person name="Arendt D."/>
            <person name="Savage R."/>
            <person name="Osoegawa K."/>
            <person name="de Jong P."/>
            <person name="Grimwood J."/>
            <person name="Chapman J.A."/>
            <person name="Shapiro H."/>
            <person name="Aerts A."/>
            <person name="Otillar R.P."/>
            <person name="Terry A.Y."/>
            <person name="Boore J.L."/>
            <person name="Grigoriev I.V."/>
            <person name="Lindberg D.R."/>
            <person name="Seaver E.C."/>
            <person name="Weisblat D.A."/>
            <person name="Putnam N.H."/>
            <person name="Rokhsar D.S."/>
        </authorList>
    </citation>
    <scope>NUCLEOTIDE SEQUENCE</scope>
    <source>
        <strain evidence="2 4">I ESC-2004</strain>
    </source>
</reference>
<reference evidence="3" key="3">
    <citation type="submission" date="2015-06" db="UniProtKB">
        <authorList>
            <consortium name="EnsemblMetazoa"/>
        </authorList>
    </citation>
    <scope>IDENTIFICATION</scope>
</reference>
<evidence type="ECO:0000313" key="3">
    <source>
        <dbReference type="EnsemblMetazoa" id="CapteP190789"/>
    </source>
</evidence>
<feature type="compositionally biased region" description="Polar residues" evidence="1">
    <location>
        <begin position="260"/>
        <end position="269"/>
    </location>
</feature>
<dbReference type="Proteomes" id="UP000014760">
    <property type="component" value="Unassembled WGS sequence"/>
</dbReference>